<gene>
    <name evidence="1" type="ORF">GTU67_11790</name>
</gene>
<dbReference type="EMBL" id="JACJUU010000010">
    <property type="protein sequence ID" value="MBC2770587.1"/>
    <property type="molecule type" value="Genomic_DNA"/>
</dbReference>
<proteinExistence type="predicted"/>
<protein>
    <recommendedName>
        <fullName evidence="3">Capsule polysaccharide biosynthesis protein</fullName>
    </recommendedName>
</protein>
<keyword evidence="2" id="KW-1185">Reference proteome</keyword>
<comment type="caution">
    <text evidence="1">The sequence shown here is derived from an EMBL/GenBank/DDBJ whole genome shotgun (WGS) entry which is preliminary data.</text>
</comment>
<dbReference type="RefSeq" id="WP_185780268.1">
    <property type="nucleotide sequence ID" value="NZ_JACJUU010000010.1"/>
</dbReference>
<evidence type="ECO:0000313" key="2">
    <source>
        <dbReference type="Proteomes" id="UP000545386"/>
    </source>
</evidence>
<dbReference type="Proteomes" id="UP000545386">
    <property type="component" value="Unassembled WGS sequence"/>
</dbReference>
<reference evidence="1 2" key="1">
    <citation type="submission" date="2020-08" db="EMBL/GenBank/DDBJ databases">
        <title>Paraeoetvoesia sp. YC-7-48 draft genome sequence.</title>
        <authorList>
            <person name="Yao L."/>
        </authorList>
    </citation>
    <scope>NUCLEOTIDE SEQUENCE [LARGE SCALE GENOMIC DNA]</scope>
    <source>
        <strain evidence="2">YC-7-48</strain>
    </source>
</reference>
<organism evidence="1 2">
    <name type="scientific">Pusillimonas minor</name>
    <dbReference type="NCBI Taxonomy" id="2697024"/>
    <lineage>
        <taxon>Bacteria</taxon>
        <taxon>Pseudomonadati</taxon>
        <taxon>Pseudomonadota</taxon>
        <taxon>Betaproteobacteria</taxon>
        <taxon>Burkholderiales</taxon>
        <taxon>Alcaligenaceae</taxon>
        <taxon>Pusillimonas</taxon>
    </lineage>
</organism>
<sequence length="300" mass="33474">MIGVVGHDAGAMEIISSHIRRQGLDCGFCLEGAAVNVVARKLGTVPLLPLEALVEQCEWLLCGTSFLSDLEWRAIGLARRAGKRCVVVLDHWVNYRQRFTRHGQWHWPDEVWVGDETAARIAQEDLPDLKQTLVPNAYFMDIQDEIKAIPMPPRAPGAGLNILYVCEPLRDDGVALYGDERYWGYTEEEALTYFLSHVRLLADEINRIVVRPHPQEPLGKYDWAATQFDLPLICGEKKTLLEQIAACDIVAGCATMAMVVGLLAGKRVVSCIPPGGKTVPLPQREIEDMLRLILVSQTQH</sequence>
<evidence type="ECO:0008006" key="3">
    <source>
        <dbReference type="Google" id="ProtNLM"/>
    </source>
</evidence>
<dbReference type="AlphaFoldDB" id="A0A842HQI4"/>
<name>A0A842HQI4_9BURK</name>
<evidence type="ECO:0000313" key="1">
    <source>
        <dbReference type="EMBL" id="MBC2770587.1"/>
    </source>
</evidence>
<accession>A0A842HQI4</accession>